<evidence type="ECO:0000313" key="1">
    <source>
        <dbReference type="EMBL" id="VTP66248.1"/>
    </source>
</evidence>
<organism evidence="1 2">
    <name type="scientific">Leclercia adecarboxylata</name>
    <dbReference type="NCBI Taxonomy" id="83655"/>
    <lineage>
        <taxon>Bacteria</taxon>
        <taxon>Pseudomonadati</taxon>
        <taxon>Pseudomonadota</taxon>
        <taxon>Gammaproteobacteria</taxon>
        <taxon>Enterobacterales</taxon>
        <taxon>Enterobacteriaceae</taxon>
        <taxon>Leclercia</taxon>
    </lineage>
</organism>
<dbReference type="EMBL" id="LR590464">
    <property type="protein sequence ID" value="VTP66248.1"/>
    <property type="molecule type" value="Genomic_DNA"/>
</dbReference>
<evidence type="ECO:0000313" key="2">
    <source>
        <dbReference type="Proteomes" id="UP000310719"/>
    </source>
</evidence>
<accession>A0A4U9HPF9</accession>
<name>A0A4U9HPF9_9ENTR</name>
<reference evidence="1 2" key="1">
    <citation type="submission" date="2019-05" db="EMBL/GenBank/DDBJ databases">
        <authorList>
            <consortium name="Pathogen Informatics"/>
        </authorList>
    </citation>
    <scope>NUCLEOTIDE SEQUENCE [LARGE SCALE GENOMIC DNA]</scope>
    <source>
        <strain evidence="1 2">NCTC13032</strain>
    </source>
</reference>
<proteinExistence type="predicted"/>
<gene>
    <name evidence="1" type="ORF">NCTC13032_02434</name>
</gene>
<sequence>MPQKRRPPPRRGTFYQQAEDLLARDVPAIPVYHYVRTPPDQAVGRGLHAG</sequence>
<dbReference type="AlphaFoldDB" id="A0A4U9HPF9"/>
<protein>
    <submittedName>
        <fullName evidence="1">Uncharacterized protein</fullName>
    </submittedName>
</protein>
<dbReference type="Proteomes" id="UP000310719">
    <property type="component" value="Chromosome"/>
</dbReference>